<dbReference type="Pfam" id="PF00328">
    <property type="entry name" value="His_Phos_2"/>
    <property type="match status" value="1"/>
</dbReference>
<organism evidence="8 9">
    <name type="scientific">Folsomia candida</name>
    <name type="common">Springtail</name>
    <dbReference type="NCBI Taxonomy" id="158441"/>
    <lineage>
        <taxon>Eukaryota</taxon>
        <taxon>Metazoa</taxon>
        <taxon>Ecdysozoa</taxon>
        <taxon>Arthropoda</taxon>
        <taxon>Hexapoda</taxon>
        <taxon>Collembola</taxon>
        <taxon>Entomobryomorpha</taxon>
        <taxon>Isotomoidea</taxon>
        <taxon>Isotomidae</taxon>
        <taxon>Proisotominae</taxon>
        <taxon>Folsomia</taxon>
    </lineage>
</organism>
<dbReference type="GO" id="GO:0003993">
    <property type="term" value="F:acid phosphatase activity"/>
    <property type="evidence" value="ECO:0007669"/>
    <property type="project" value="UniProtKB-EC"/>
</dbReference>
<dbReference type="OMA" id="LPDWANQ"/>
<dbReference type="CDD" id="cd07061">
    <property type="entry name" value="HP_HAP_like"/>
    <property type="match status" value="1"/>
</dbReference>
<keyword evidence="5" id="KW-0378">Hydrolase</keyword>
<dbReference type="InterPro" id="IPR033379">
    <property type="entry name" value="Acid_Pase_AS"/>
</dbReference>
<evidence type="ECO:0000256" key="7">
    <source>
        <dbReference type="ARBA" id="ARBA00023180"/>
    </source>
</evidence>
<keyword evidence="9" id="KW-1185">Reference proteome</keyword>
<evidence type="ECO:0000256" key="2">
    <source>
        <dbReference type="ARBA" id="ARBA00005375"/>
    </source>
</evidence>
<evidence type="ECO:0000256" key="1">
    <source>
        <dbReference type="ARBA" id="ARBA00000032"/>
    </source>
</evidence>
<dbReference type="AlphaFoldDB" id="A0A226E0U7"/>
<evidence type="ECO:0000256" key="3">
    <source>
        <dbReference type="ARBA" id="ARBA00012646"/>
    </source>
</evidence>
<reference evidence="8 9" key="1">
    <citation type="submission" date="2015-12" db="EMBL/GenBank/DDBJ databases">
        <title>The genome of Folsomia candida.</title>
        <authorList>
            <person name="Faddeeva A."/>
            <person name="Derks M.F."/>
            <person name="Anvar Y."/>
            <person name="Smit S."/>
            <person name="Van Straalen N."/>
            <person name="Roelofs D."/>
        </authorList>
    </citation>
    <scope>NUCLEOTIDE SEQUENCE [LARGE SCALE GENOMIC DNA]</scope>
    <source>
        <strain evidence="8 9">VU population</strain>
        <tissue evidence="8">Whole body</tissue>
    </source>
</reference>
<gene>
    <name evidence="8" type="ORF">Fcan01_15142</name>
</gene>
<dbReference type="InterPro" id="IPR000560">
    <property type="entry name" value="His_Pase_clade-2"/>
</dbReference>
<protein>
    <recommendedName>
        <fullName evidence="3">acid phosphatase</fullName>
        <ecNumber evidence="3">3.1.3.2</ecNumber>
    </recommendedName>
</protein>
<dbReference type="SUPFAM" id="SSF53254">
    <property type="entry name" value="Phosphoglycerate mutase-like"/>
    <property type="match status" value="1"/>
</dbReference>
<name>A0A226E0U7_FOLCA</name>
<evidence type="ECO:0000256" key="5">
    <source>
        <dbReference type="ARBA" id="ARBA00022801"/>
    </source>
</evidence>
<keyword evidence="6" id="KW-1015">Disulfide bond</keyword>
<evidence type="ECO:0000256" key="6">
    <source>
        <dbReference type="ARBA" id="ARBA00023157"/>
    </source>
</evidence>
<dbReference type="InterPro" id="IPR029033">
    <property type="entry name" value="His_PPase_superfam"/>
</dbReference>
<accession>A0A226E0U7</accession>
<dbReference type="Proteomes" id="UP000198287">
    <property type="component" value="Unassembled WGS sequence"/>
</dbReference>
<dbReference type="OrthoDB" id="5821688at2759"/>
<dbReference type="InterPro" id="IPR050645">
    <property type="entry name" value="Histidine_acid_phosphatase"/>
</dbReference>
<comment type="catalytic activity">
    <reaction evidence="1">
        <text>a phosphate monoester + H2O = an alcohol + phosphate</text>
        <dbReference type="Rhea" id="RHEA:15017"/>
        <dbReference type="ChEBI" id="CHEBI:15377"/>
        <dbReference type="ChEBI" id="CHEBI:30879"/>
        <dbReference type="ChEBI" id="CHEBI:43474"/>
        <dbReference type="ChEBI" id="CHEBI:67140"/>
        <dbReference type="EC" id="3.1.3.2"/>
    </reaction>
</comment>
<keyword evidence="7" id="KW-0325">Glycoprotein</keyword>
<dbReference type="EC" id="3.1.3.2" evidence="3"/>
<proteinExistence type="inferred from homology"/>
<keyword evidence="4" id="KW-0732">Signal</keyword>
<evidence type="ECO:0000313" key="8">
    <source>
        <dbReference type="EMBL" id="OXA50096.1"/>
    </source>
</evidence>
<dbReference type="PANTHER" id="PTHR11567">
    <property type="entry name" value="ACID PHOSPHATASE-RELATED"/>
    <property type="match status" value="1"/>
</dbReference>
<sequence length="374" mass="43412">MCRAQGTISSGEIQLKLVHLIWRHGDRNPEKTYPTDPYKDPSFWPDGFGELTRTGMKQHHELGKYFRNRYITSGFLQPRFDPKEVFVESSSLNRTIQSAFSNLRGFFNESELITDADNNYVAAGYRQNATSSSIPVNLLPMNEDNKLLQVRAPCPKWEQLHKDLPQNSVEVRELLIEHGWLLNYVSNHSGQVISNFIQLSQFNNILYIQTLKNYTIPEWTRKIFPGGAMQKLSNFAFKMATYTEEMKRLRGGPLVKEIIRHMDHRVRRKPGTKHRKLYAYSAHDLTLTAVLDTLGVYDVHQPSYASALMIELNMNVTSGNYFVDVLYRNDTSRDPYVLQPLGCPQASCDLKIFIRKFQRFLPKNWHEECKLSRK</sequence>
<evidence type="ECO:0000313" key="9">
    <source>
        <dbReference type="Proteomes" id="UP000198287"/>
    </source>
</evidence>
<dbReference type="PANTHER" id="PTHR11567:SF211">
    <property type="entry name" value="PROSTATIC ACID PHOSPHATASE"/>
    <property type="match status" value="1"/>
</dbReference>
<comment type="similarity">
    <text evidence="2">Belongs to the histidine acid phosphatase family.</text>
</comment>
<comment type="caution">
    <text evidence="8">The sequence shown here is derived from an EMBL/GenBank/DDBJ whole genome shotgun (WGS) entry which is preliminary data.</text>
</comment>
<dbReference type="Gene3D" id="3.40.50.1240">
    <property type="entry name" value="Phosphoglycerate mutase-like"/>
    <property type="match status" value="1"/>
</dbReference>
<evidence type="ECO:0000256" key="4">
    <source>
        <dbReference type="ARBA" id="ARBA00022729"/>
    </source>
</evidence>
<dbReference type="EMBL" id="LNIX01000009">
    <property type="protein sequence ID" value="OXA50096.1"/>
    <property type="molecule type" value="Genomic_DNA"/>
</dbReference>
<dbReference type="PROSITE" id="PS00616">
    <property type="entry name" value="HIS_ACID_PHOSPHAT_1"/>
    <property type="match status" value="1"/>
</dbReference>